<dbReference type="Proteomes" id="UP000790787">
    <property type="component" value="Chromosome 19"/>
</dbReference>
<evidence type="ECO:0000313" key="2">
    <source>
        <dbReference type="RefSeq" id="XP_075094909.1"/>
    </source>
</evidence>
<evidence type="ECO:0000313" key="1">
    <source>
        <dbReference type="Proteomes" id="UP000790787"/>
    </source>
</evidence>
<accession>A0AC58TCF7</accession>
<dbReference type="RefSeq" id="XP_075094909.1">
    <property type="nucleotide sequence ID" value="XM_075238808.1"/>
</dbReference>
<keyword evidence="1" id="KW-1185">Reference proteome</keyword>
<proteinExistence type="predicted"/>
<reference evidence="2" key="2">
    <citation type="submission" date="2025-08" db="UniProtKB">
        <authorList>
            <consortium name="RefSeq"/>
        </authorList>
    </citation>
    <scope>IDENTIFICATION</scope>
    <source>
        <tissue evidence="2">Leaf</tissue>
    </source>
</reference>
<name>A0AC58TCF7_TOBAC</name>
<protein>
    <submittedName>
        <fullName evidence="2">Uncharacterized protein At1g28695-like isoform X2</fullName>
    </submittedName>
</protein>
<gene>
    <name evidence="2" type="primary">LOC107761925</name>
</gene>
<sequence length="206" mass="23864">MDYTKNSISSLAVFSLLLAAFIYISTNLSPFSPKSFFSFQKINPTHYFSPEMAKNELEEALNNASMEEKTVIITIINKAYVEPYKGEYPSMFDLFLEGFWEGEMTRPLLDHLLVVAMDQTAYERCKFRRLHCYRLLTDGVDFAGEKIYMSEEFNKMMWRRTQFLMDVLKLGYNFIFTGGLKGEERSVIALATLLGSCRSFRFVPMA</sequence>
<organism evidence="1 2">
    <name type="scientific">Nicotiana tabacum</name>
    <name type="common">Common tobacco</name>
    <dbReference type="NCBI Taxonomy" id="4097"/>
    <lineage>
        <taxon>Eukaryota</taxon>
        <taxon>Viridiplantae</taxon>
        <taxon>Streptophyta</taxon>
        <taxon>Embryophyta</taxon>
        <taxon>Tracheophyta</taxon>
        <taxon>Spermatophyta</taxon>
        <taxon>Magnoliopsida</taxon>
        <taxon>eudicotyledons</taxon>
        <taxon>Gunneridae</taxon>
        <taxon>Pentapetalae</taxon>
        <taxon>asterids</taxon>
        <taxon>lamiids</taxon>
        <taxon>Solanales</taxon>
        <taxon>Solanaceae</taxon>
        <taxon>Nicotianoideae</taxon>
        <taxon>Nicotianeae</taxon>
        <taxon>Nicotiana</taxon>
    </lineage>
</organism>
<reference evidence="1" key="1">
    <citation type="journal article" date="2014" name="Nat. Commun.">
        <title>The tobacco genome sequence and its comparison with those of tomato and potato.</title>
        <authorList>
            <person name="Sierro N."/>
            <person name="Battey J.N."/>
            <person name="Ouadi S."/>
            <person name="Bakaher N."/>
            <person name="Bovet L."/>
            <person name="Willig A."/>
            <person name="Goepfert S."/>
            <person name="Peitsch M.C."/>
            <person name="Ivanov N.V."/>
        </authorList>
    </citation>
    <scope>NUCLEOTIDE SEQUENCE [LARGE SCALE GENOMIC DNA]</scope>
</reference>